<dbReference type="SUPFAM" id="SSF117281">
    <property type="entry name" value="Kelch motif"/>
    <property type="match status" value="1"/>
</dbReference>
<feature type="region of interest" description="Disordered" evidence="3">
    <location>
        <begin position="915"/>
        <end position="1034"/>
    </location>
</feature>
<protein>
    <recommendedName>
        <fullName evidence="7">Galactose oxidase</fullName>
    </recommendedName>
</protein>
<feature type="compositionally biased region" description="Polar residues" evidence="3">
    <location>
        <begin position="721"/>
        <end position="747"/>
    </location>
</feature>
<name>A0A9P5U3Y3_9AGAR</name>
<dbReference type="PANTHER" id="PTHR46093">
    <property type="entry name" value="ACYL-COA-BINDING DOMAIN-CONTAINING PROTEIN 5"/>
    <property type="match status" value="1"/>
</dbReference>
<dbReference type="OrthoDB" id="432528at2759"/>
<feature type="region of interest" description="Disordered" evidence="3">
    <location>
        <begin position="400"/>
        <end position="431"/>
    </location>
</feature>
<feature type="region of interest" description="Disordered" evidence="3">
    <location>
        <begin position="865"/>
        <end position="886"/>
    </location>
</feature>
<comment type="caution">
    <text evidence="5">The sequence shown here is derived from an EMBL/GenBank/DDBJ whole genome shotgun (WGS) entry which is preliminary data.</text>
</comment>
<accession>A0A9P5U3Y3</accession>
<feature type="compositionally biased region" description="Low complexity" evidence="3">
    <location>
        <begin position="869"/>
        <end position="880"/>
    </location>
</feature>
<keyword evidence="2" id="KW-0677">Repeat</keyword>
<feature type="compositionally biased region" description="Low complexity" evidence="3">
    <location>
        <begin position="357"/>
        <end position="368"/>
    </location>
</feature>
<feature type="transmembrane region" description="Helical" evidence="4">
    <location>
        <begin position="436"/>
        <end position="458"/>
    </location>
</feature>
<evidence type="ECO:0000256" key="4">
    <source>
        <dbReference type="SAM" id="Phobius"/>
    </source>
</evidence>
<evidence type="ECO:0000256" key="1">
    <source>
        <dbReference type="ARBA" id="ARBA00022441"/>
    </source>
</evidence>
<feature type="compositionally biased region" description="Polar residues" evidence="3">
    <location>
        <begin position="699"/>
        <end position="714"/>
    </location>
</feature>
<dbReference type="Proteomes" id="UP000772434">
    <property type="component" value="Unassembled WGS sequence"/>
</dbReference>
<feature type="compositionally biased region" description="Low complexity" evidence="3">
    <location>
        <begin position="943"/>
        <end position="957"/>
    </location>
</feature>
<dbReference type="AlphaFoldDB" id="A0A9P5U3Y3"/>
<evidence type="ECO:0000313" key="6">
    <source>
        <dbReference type="Proteomes" id="UP000772434"/>
    </source>
</evidence>
<feature type="compositionally biased region" description="Polar residues" evidence="3">
    <location>
        <begin position="623"/>
        <end position="641"/>
    </location>
</feature>
<sequence>MKWELLQTLAVFFAIIDSNAYAYTALPRWGQATAIINDALFVQGGMTDQFKEYSYTSAPINDDLLYLSLSTSFDPSSPPWQLISSSANSSISAGAPVAWHTISAVNTSEILLFGGFPSVNSPTVLTLQADSAWLLNVFNRLVPVWIQEAMSWASEPIRRMRHSAVTNINGAVFIVGGERADGSGLAFSDHYMFDPAIPSFTSLPTTNGPPGITGHRSIILANGTMLVFGGYEPSVSSLVSLATIWTLDTTALSFEWVAITAVGAIPGSRRAFAAVLIEGEQILIHGGCDAVFQTTYDDGWSLDLTTNPPTWSEVSALSQVGPRRDHFAVSYGPDVIFGFGYGNSAPAPAPLVVYNPSGSSSGSGTRTGSVGGGDSFPSTYSAPPITSISLTQTIPGVTQAMTSTNGQTGGSPTSTSEPNNPGTSAGANSNSKTEGIAVGTALGILGFLAGGVVVVYYVRRRRLDAAQESRFMLLNDDDPEAGVPAIRPSGEKGPYSERWNVLKNLKAGSALTAVPGGVVGLAETTRPTAARRDMLADEDTRDFGWHGRRKREGTDDSSWSLLSFMKLRSREGSTSSYTSLAREKSDPFSDGAALMRDEETGFIGAAARGYGGSVSRPAHNRGMSGTSYASTSSAISNQDTPVYSGGRIYHDPFTNPFADENELAADSRRPRPQLNQPLQIQTMLPVEVHSLSPVTEISRTTLSQSDHTESLSSQSHERISPFNTLSQATSRTSFNPRPSSLLDTNFDSHPVRRSDSWWSRFSRHSILDRRGSGSRQLGGMPDIRDPNPPPRLGGLVAIEESQNSISPERDSLDSNSITSSIKRALSRGNDPNVYTGKHEKSLSSLRTADSEAIERMAGAVDVVQRERTTGSQGTRGSTRSYDSNSVWLPEEGHGIIHGVDMSSFDVQSPVDMGLGESLLSLDHPTTPPKAASPVITPPISQPSTAASSNTSVNSAGAKRPIRTPTGSAVAARVQDYEKRMSQDQFVPSPTNTRQHEERSNKRKPNINYGLTSRPSLFVANPDKHRQGSSQDSQS</sequence>
<dbReference type="Gene3D" id="2.120.10.80">
    <property type="entry name" value="Kelch-type beta propeller"/>
    <property type="match status" value="3"/>
</dbReference>
<feature type="region of interest" description="Disordered" evidence="3">
    <location>
        <begin position="769"/>
        <end position="789"/>
    </location>
</feature>
<organism evidence="5 6">
    <name type="scientific">Rhodocollybia butyracea</name>
    <dbReference type="NCBI Taxonomy" id="206335"/>
    <lineage>
        <taxon>Eukaryota</taxon>
        <taxon>Fungi</taxon>
        <taxon>Dikarya</taxon>
        <taxon>Basidiomycota</taxon>
        <taxon>Agaricomycotina</taxon>
        <taxon>Agaricomycetes</taxon>
        <taxon>Agaricomycetidae</taxon>
        <taxon>Agaricales</taxon>
        <taxon>Marasmiineae</taxon>
        <taxon>Omphalotaceae</taxon>
        <taxon>Rhodocollybia</taxon>
    </lineage>
</organism>
<evidence type="ECO:0000256" key="3">
    <source>
        <dbReference type="SAM" id="MobiDB-lite"/>
    </source>
</evidence>
<keyword evidence="4" id="KW-1133">Transmembrane helix</keyword>
<feature type="region of interest" description="Disordered" evidence="3">
    <location>
        <begin position="614"/>
        <end position="658"/>
    </location>
</feature>
<feature type="compositionally biased region" description="Polar residues" evidence="3">
    <location>
        <begin position="982"/>
        <end position="992"/>
    </location>
</feature>
<dbReference type="InterPro" id="IPR015915">
    <property type="entry name" value="Kelch-typ_b-propeller"/>
</dbReference>
<keyword evidence="4" id="KW-0812">Transmembrane</keyword>
<evidence type="ECO:0000256" key="2">
    <source>
        <dbReference type="ARBA" id="ARBA00022737"/>
    </source>
</evidence>
<dbReference type="Pfam" id="PF24681">
    <property type="entry name" value="Kelch_KLHDC2_KLHL20_DRC7"/>
    <property type="match status" value="1"/>
</dbReference>
<keyword evidence="6" id="KW-1185">Reference proteome</keyword>
<keyword evidence="4" id="KW-0472">Membrane</keyword>
<feature type="region of interest" description="Disordered" evidence="3">
    <location>
        <begin position="699"/>
        <end position="752"/>
    </location>
</feature>
<keyword evidence="1" id="KW-0880">Kelch repeat</keyword>
<gene>
    <name evidence="5" type="ORF">BDP27DRAFT_1425149</name>
</gene>
<evidence type="ECO:0008006" key="7">
    <source>
        <dbReference type="Google" id="ProtNLM"/>
    </source>
</evidence>
<reference evidence="5" key="1">
    <citation type="submission" date="2020-11" db="EMBL/GenBank/DDBJ databases">
        <authorList>
            <consortium name="DOE Joint Genome Institute"/>
            <person name="Ahrendt S."/>
            <person name="Riley R."/>
            <person name="Andreopoulos W."/>
            <person name="Labutti K."/>
            <person name="Pangilinan J."/>
            <person name="Ruiz-Duenas F.J."/>
            <person name="Barrasa J.M."/>
            <person name="Sanchez-Garcia M."/>
            <person name="Camarero S."/>
            <person name="Miyauchi S."/>
            <person name="Serrano A."/>
            <person name="Linde D."/>
            <person name="Babiker R."/>
            <person name="Drula E."/>
            <person name="Ayuso-Fernandez I."/>
            <person name="Pacheco R."/>
            <person name="Padilla G."/>
            <person name="Ferreira P."/>
            <person name="Barriuso J."/>
            <person name="Kellner H."/>
            <person name="Castanera R."/>
            <person name="Alfaro M."/>
            <person name="Ramirez L."/>
            <person name="Pisabarro A.G."/>
            <person name="Kuo A."/>
            <person name="Tritt A."/>
            <person name="Lipzen A."/>
            <person name="He G."/>
            <person name="Yan M."/>
            <person name="Ng V."/>
            <person name="Cullen D."/>
            <person name="Martin F."/>
            <person name="Rosso M.-N."/>
            <person name="Henrissat B."/>
            <person name="Hibbett D."/>
            <person name="Martinez A.T."/>
            <person name="Grigoriev I.V."/>
        </authorList>
    </citation>
    <scope>NUCLEOTIDE SEQUENCE</scope>
    <source>
        <strain evidence="5">AH 40177</strain>
    </source>
</reference>
<dbReference type="PANTHER" id="PTHR46093:SF18">
    <property type="entry name" value="FIBRONECTIN TYPE-III DOMAIN-CONTAINING PROTEIN"/>
    <property type="match status" value="1"/>
</dbReference>
<proteinExistence type="predicted"/>
<feature type="region of interest" description="Disordered" evidence="3">
    <location>
        <begin position="357"/>
        <end position="378"/>
    </location>
</feature>
<evidence type="ECO:0000313" key="5">
    <source>
        <dbReference type="EMBL" id="KAF9065087.1"/>
    </source>
</evidence>
<dbReference type="EMBL" id="JADNRY010000109">
    <property type="protein sequence ID" value="KAF9065087.1"/>
    <property type="molecule type" value="Genomic_DNA"/>
</dbReference>